<feature type="compositionally biased region" description="Basic and acidic residues" evidence="1">
    <location>
        <begin position="258"/>
        <end position="267"/>
    </location>
</feature>
<feature type="compositionally biased region" description="Basic and acidic residues" evidence="1">
    <location>
        <begin position="229"/>
        <end position="244"/>
    </location>
</feature>
<keyword evidence="3" id="KW-1185">Reference proteome</keyword>
<dbReference type="InParanoid" id="A0A200QZR1"/>
<feature type="compositionally biased region" description="Polar residues" evidence="1">
    <location>
        <begin position="197"/>
        <end position="210"/>
    </location>
</feature>
<evidence type="ECO:0000256" key="1">
    <source>
        <dbReference type="SAM" id="MobiDB-lite"/>
    </source>
</evidence>
<dbReference type="Proteomes" id="UP000195402">
    <property type="component" value="Unassembled WGS sequence"/>
</dbReference>
<evidence type="ECO:0000313" key="3">
    <source>
        <dbReference type="Proteomes" id="UP000195402"/>
    </source>
</evidence>
<dbReference type="EMBL" id="MVGT01000729">
    <property type="protein sequence ID" value="OVA15921.1"/>
    <property type="molecule type" value="Genomic_DNA"/>
</dbReference>
<protein>
    <submittedName>
        <fullName evidence="2">Uncharacterized protein</fullName>
    </submittedName>
</protein>
<comment type="caution">
    <text evidence="2">The sequence shown here is derived from an EMBL/GenBank/DDBJ whole genome shotgun (WGS) entry which is preliminary data.</text>
</comment>
<feature type="region of interest" description="Disordered" evidence="1">
    <location>
        <begin position="197"/>
        <end position="311"/>
    </location>
</feature>
<dbReference type="AlphaFoldDB" id="A0A200QZR1"/>
<feature type="region of interest" description="Disordered" evidence="1">
    <location>
        <begin position="20"/>
        <end position="58"/>
    </location>
</feature>
<name>A0A200QZR1_MACCD</name>
<feature type="compositionally biased region" description="Basic and acidic residues" evidence="1">
    <location>
        <begin position="297"/>
        <end position="311"/>
    </location>
</feature>
<proteinExistence type="predicted"/>
<sequence length="409" mass="46472">MKTSVASDLHKTIEYLQNKGVNVKVYKHQTTKGKENASSSNKGKEKDGSLEKGKGKATQTDKIINVTVFKYQPTKDKENASFSNKGNEKVESSEKVEGKAIQIFTNTSKRKLAQRMRRERERLEGLSRYFPTTIEHLQPLIIAEGGIERNITNHQETTRDVLPQTPEQVNTIHGEEPTKGKTESRGIKRNITDLQEPTNDVLPQTPNRVNFTHGEEATNGKENAISSNKGEEKIEYSEEGKGKAIDNNTSKRKLAQRMRRERERLEGLSHIPNGVNRNNGEEVKQSNPSRRALAQRLRRERERLERSEQPRATKYSVSLAAVETNGVVLETPGGEDVLHGHETPSTIDCTGSFADIKRRKGRYEGPKWGDHHRDGLESLQNFRIVHNHAKVWYFMHGCRICHGYFLCQN</sequence>
<evidence type="ECO:0000313" key="2">
    <source>
        <dbReference type="EMBL" id="OVA15921.1"/>
    </source>
</evidence>
<accession>A0A200QZR1</accession>
<gene>
    <name evidence="2" type="ORF">BVC80_1821g88</name>
</gene>
<feature type="compositionally biased region" description="Basic and acidic residues" evidence="1">
    <location>
        <begin position="42"/>
        <end position="54"/>
    </location>
</feature>
<organism evidence="2 3">
    <name type="scientific">Macleaya cordata</name>
    <name type="common">Five-seeded plume-poppy</name>
    <name type="synonym">Bocconia cordata</name>
    <dbReference type="NCBI Taxonomy" id="56857"/>
    <lineage>
        <taxon>Eukaryota</taxon>
        <taxon>Viridiplantae</taxon>
        <taxon>Streptophyta</taxon>
        <taxon>Embryophyta</taxon>
        <taxon>Tracheophyta</taxon>
        <taxon>Spermatophyta</taxon>
        <taxon>Magnoliopsida</taxon>
        <taxon>Ranunculales</taxon>
        <taxon>Papaveraceae</taxon>
        <taxon>Papaveroideae</taxon>
        <taxon>Macleaya</taxon>
    </lineage>
</organism>
<reference evidence="2 3" key="1">
    <citation type="journal article" date="2017" name="Mol. Plant">
        <title>The Genome of Medicinal Plant Macleaya cordata Provides New Insights into Benzylisoquinoline Alkaloids Metabolism.</title>
        <authorList>
            <person name="Liu X."/>
            <person name="Liu Y."/>
            <person name="Huang P."/>
            <person name="Ma Y."/>
            <person name="Qing Z."/>
            <person name="Tang Q."/>
            <person name="Cao H."/>
            <person name="Cheng P."/>
            <person name="Zheng Y."/>
            <person name="Yuan Z."/>
            <person name="Zhou Y."/>
            <person name="Liu J."/>
            <person name="Tang Z."/>
            <person name="Zhuo Y."/>
            <person name="Zhang Y."/>
            <person name="Yu L."/>
            <person name="Huang J."/>
            <person name="Yang P."/>
            <person name="Peng Q."/>
            <person name="Zhang J."/>
            <person name="Jiang W."/>
            <person name="Zhang Z."/>
            <person name="Lin K."/>
            <person name="Ro D.K."/>
            <person name="Chen X."/>
            <person name="Xiong X."/>
            <person name="Shang Y."/>
            <person name="Huang S."/>
            <person name="Zeng J."/>
        </authorList>
    </citation>
    <scope>NUCLEOTIDE SEQUENCE [LARGE SCALE GENOMIC DNA]</scope>
    <source>
        <strain evidence="3">cv. BLH2017</strain>
        <tissue evidence="2">Root</tissue>
    </source>
</reference>